<comment type="caution">
    <text evidence="8">The sequence shown here is derived from an EMBL/GenBank/DDBJ whole genome shotgun (WGS) entry which is preliminary data.</text>
</comment>
<dbReference type="OrthoDB" id="1882297at2759"/>
<sequence length="282" mass="31469">MAPPDLPPGRKVHSRRDTSTIKYKGPTATRKGHLLGRLASIIAKQVFSGQKIVVQLRYYNLLRERHIVNPKKSSPFHHRAPSKFLYRAIRGMVPHKSARGAATLERLRLFEGSPLPYNRKKRMPGRKHCTAKPLSHEVGWGYKTSSTVLRKSVGSRRRPSTSAGYIPARIVAHRLTNRAEGGVKRKEVQVQMIKGYREKIESELAKICTGILMSSTSTFPPPVSGSADKSLAYKAASNTAMTKLAPTHPIRLGLPLHFSVFYYEILNSPLPRPCLPPCHADL</sequence>
<proteinExistence type="inferred from homology"/>
<evidence type="ECO:0000313" key="9">
    <source>
        <dbReference type="Proteomes" id="UP000521943"/>
    </source>
</evidence>
<accession>A0A8H6HA32</accession>
<dbReference type="Gene3D" id="3.90.1180.10">
    <property type="entry name" value="Ribosomal protein L13"/>
    <property type="match status" value="1"/>
</dbReference>
<dbReference type="InterPro" id="IPR036815">
    <property type="entry name" value="14-3-3_dom_sf"/>
</dbReference>
<dbReference type="Pfam" id="PF00572">
    <property type="entry name" value="Ribosomal_L13"/>
    <property type="match status" value="1"/>
</dbReference>
<feature type="domain" description="14-3-3" evidence="7">
    <location>
        <begin position="119"/>
        <end position="282"/>
    </location>
</feature>
<dbReference type="InterPro" id="IPR000308">
    <property type="entry name" value="14-3-3"/>
</dbReference>
<dbReference type="SMART" id="SM00101">
    <property type="entry name" value="14_3_3"/>
    <property type="match status" value="1"/>
</dbReference>
<dbReference type="AlphaFoldDB" id="A0A8H6HA32"/>
<organism evidence="8 9">
    <name type="scientific">Ephemerocybe angulata</name>
    <dbReference type="NCBI Taxonomy" id="980116"/>
    <lineage>
        <taxon>Eukaryota</taxon>
        <taxon>Fungi</taxon>
        <taxon>Dikarya</taxon>
        <taxon>Basidiomycota</taxon>
        <taxon>Agaricomycotina</taxon>
        <taxon>Agaricomycetes</taxon>
        <taxon>Agaricomycetidae</taxon>
        <taxon>Agaricales</taxon>
        <taxon>Agaricineae</taxon>
        <taxon>Psathyrellaceae</taxon>
        <taxon>Ephemerocybe</taxon>
    </lineage>
</organism>
<dbReference type="InterPro" id="IPR023563">
    <property type="entry name" value="Ribosomal_uL13_CS"/>
</dbReference>
<reference evidence="8 9" key="1">
    <citation type="submission" date="2020-07" db="EMBL/GenBank/DDBJ databases">
        <title>Comparative genomics of pyrophilous fungi reveals a link between fire events and developmental genes.</title>
        <authorList>
            <consortium name="DOE Joint Genome Institute"/>
            <person name="Steindorff A.S."/>
            <person name="Carver A."/>
            <person name="Calhoun S."/>
            <person name="Stillman K."/>
            <person name="Liu H."/>
            <person name="Lipzen A."/>
            <person name="Pangilinan J."/>
            <person name="Labutti K."/>
            <person name="Bruns T.D."/>
            <person name="Grigoriev I.V."/>
        </authorList>
    </citation>
    <scope>NUCLEOTIDE SEQUENCE [LARGE SCALE GENOMIC DNA]</scope>
    <source>
        <strain evidence="8 9">CBS 144469</strain>
    </source>
</reference>
<comment type="similarity">
    <text evidence="1">Belongs to the 14-3-3 family.</text>
</comment>
<dbReference type="Pfam" id="PF00244">
    <property type="entry name" value="14-3-3"/>
    <property type="match status" value="1"/>
</dbReference>
<evidence type="ECO:0000259" key="7">
    <source>
        <dbReference type="SMART" id="SM00101"/>
    </source>
</evidence>
<keyword evidence="3 5" id="KW-0689">Ribosomal protein</keyword>
<feature type="region of interest" description="Disordered" evidence="6">
    <location>
        <begin position="1"/>
        <end position="26"/>
    </location>
</feature>
<dbReference type="Proteomes" id="UP000521943">
    <property type="component" value="Unassembled WGS sequence"/>
</dbReference>
<evidence type="ECO:0000256" key="6">
    <source>
        <dbReference type="SAM" id="MobiDB-lite"/>
    </source>
</evidence>
<dbReference type="SUPFAM" id="SSF52161">
    <property type="entry name" value="Ribosomal protein L13"/>
    <property type="match status" value="1"/>
</dbReference>
<dbReference type="Gene3D" id="1.20.190.20">
    <property type="entry name" value="14-3-3 domain"/>
    <property type="match status" value="2"/>
</dbReference>
<keyword evidence="4 5" id="KW-0687">Ribonucleoprotein</keyword>
<name>A0A8H6HA32_9AGAR</name>
<dbReference type="PROSITE" id="PS00783">
    <property type="entry name" value="RIBOSOMAL_L13"/>
    <property type="match status" value="1"/>
</dbReference>
<dbReference type="GO" id="GO:0003735">
    <property type="term" value="F:structural constituent of ribosome"/>
    <property type="evidence" value="ECO:0007669"/>
    <property type="project" value="InterPro"/>
</dbReference>
<dbReference type="PANTHER" id="PTHR18860">
    <property type="entry name" value="14-3-3 PROTEIN"/>
    <property type="match status" value="1"/>
</dbReference>
<evidence type="ECO:0000256" key="1">
    <source>
        <dbReference type="ARBA" id="ARBA00006141"/>
    </source>
</evidence>
<dbReference type="GO" id="GO:0006412">
    <property type="term" value="P:translation"/>
    <property type="evidence" value="ECO:0007669"/>
    <property type="project" value="InterPro"/>
</dbReference>
<comment type="similarity">
    <text evidence="2 5">Belongs to the universal ribosomal protein uL13 family.</text>
</comment>
<dbReference type="InterPro" id="IPR036899">
    <property type="entry name" value="Ribosomal_uL13_sf"/>
</dbReference>
<gene>
    <name evidence="8" type="ORF">DFP72DRAFT_1105925</name>
</gene>
<evidence type="ECO:0000256" key="5">
    <source>
        <dbReference type="RuleBase" id="RU003877"/>
    </source>
</evidence>
<evidence type="ECO:0000256" key="2">
    <source>
        <dbReference type="ARBA" id="ARBA00006227"/>
    </source>
</evidence>
<protein>
    <submittedName>
        <fullName evidence="8">Ribosomal protein L13 domain-containing protein</fullName>
    </submittedName>
</protein>
<dbReference type="InterPro" id="IPR005822">
    <property type="entry name" value="Ribosomal_uL13"/>
</dbReference>
<evidence type="ECO:0000256" key="4">
    <source>
        <dbReference type="ARBA" id="ARBA00023274"/>
    </source>
</evidence>
<evidence type="ECO:0000256" key="3">
    <source>
        <dbReference type="ARBA" id="ARBA00022980"/>
    </source>
</evidence>
<dbReference type="SUPFAM" id="SSF48445">
    <property type="entry name" value="14-3-3 protein"/>
    <property type="match status" value="1"/>
</dbReference>
<evidence type="ECO:0000313" key="8">
    <source>
        <dbReference type="EMBL" id="KAF6742406.1"/>
    </source>
</evidence>
<dbReference type="EMBL" id="JACGCI010000184">
    <property type="protein sequence ID" value="KAF6742406.1"/>
    <property type="molecule type" value="Genomic_DNA"/>
</dbReference>
<keyword evidence="9" id="KW-1185">Reference proteome</keyword>
<dbReference type="GO" id="GO:1990904">
    <property type="term" value="C:ribonucleoprotein complex"/>
    <property type="evidence" value="ECO:0007669"/>
    <property type="project" value="UniProtKB-KW"/>
</dbReference>
<dbReference type="InterPro" id="IPR023410">
    <property type="entry name" value="14-3-3_domain"/>
</dbReference>
<dbReference type="GO" id="GO:0005840">
    <property type="term" value="C:ribosome"/>
    <property type="evidence" value="ECO:0007669"/>
    <property type="project" value="UniProtKB-KW"/>
</dbReference>